<evidence type="ECO:0000313" key="3">
    <source>
        <dbReference type="EMBL" id="KAF2968061.1"/>
    </source>
</evidence>
<feature type="transmembrane region" description="Helical" evidence="2">
    <location>
        <begin position="51"/>
        <end position="72"/>
    </location>
</feature>
<dbReference type="InParanoid" id="A0A7C8INA1"/>
<evidence type="ECO:0000313" key="4">
    <source>
        <dbReference type="Proteomes" id="UP000481858"/>
    </source>
</evidence>
<keyword evidence="2" id="KW-0812">Transmembrane</keyword>
<keyword evidence="2" id="KW-0472">Membrane</keyword>
<proteinExistence type="predicted"/>
<accession>A0A7C8INA1</accession>
<keyword evidence="2" id="KW-1133">Transmembrane helix</keyword>
<name>A0A7C8INA1_9PEZI</name>
<dbReference type="AlphaFoldDB" id="A0A7C8INA1"/>
<feature type="region of interest" description="Disordered" evidence="1">
    <location>
        <begin position="192"/>
        <end position="219"/>
    </location>
</feature>
<feature type="compositionally biased region" description="Polar residues" evidence="1">
    <location>
        <begin position="351"/>
        <end position="360"/>
    </location>
</feature>
<evidence type="ECO:0000256" key="1">
    <source>
        <dbReference type="SAM" id="MobiDB-lite"/>
    </source>
</evidence>
<sequence>MPVPFRIPVPIRGDGRYGLETLPFLVSRKEHGPPQLIARDDDDDNGKQSTLIVVVVLVIAVIVFTSGGFVFLRRRGEAHRRKYQQASSLEPYSNGTTTSARDNSRRNGSGSINAVSETNRNSTASQIDRNTSIRSIMTLPKYTNTANDDEQVLGRAGERDGVDIILEMPSDEQHEALRDQEMETMYQIRLTRRQQNAEREERRRLTQEARQRGDTAALEELRARRRAENEDTTVDELRETQAQLRTRRERAVSSVSYADLGVARHDGSRIRANSTESERVGLLSDAASIAVSTRSPSAMSTRRVSDIGSIALDTRSPSAQSHHRMRSVSSVLSLDDNGEVSPRSGAATPRLGSSQHTRAGSSPEIVTEADLGDSDMPPPDYEDLSLDDARSGATTPMLFHEPPPDYSGHARRNSESESGDLASPTDDNRGRRSSHRSSRGVGGIPQLPSLRIRELPQIVIEPSTAHPSEVGR</sequence>
<protein>
    <submittedName>
        <fullName evidence="3">Uncharacterized protein</fullName>
    </submittedName>
</protein>
<reference evidence="3 4" key="1">
    <citation type="submission" date="2019-12" db="EMBL/GenBank/DDBJ databases">
        <title>Draft genome sequence of the ascomycete Xylaria multiplex DSM 110363.</title>
        <authorList>
            <person name="Buettner E."/>
            <person name="Kellner H."/>
        </authorList>
    </citation>
    <scope>NUCLEOTIDE SEQUENCE [LARGE SCALE GENOMIC DNA]</scope>
    <source>
        <strain evidence="3 4">DSM 110363</strain>
    </source>
</reference>
<evidence type="ECO:0000256" key="2">
    <source>
        <dbReference type="SAM" id="Phobius"/>
    </source>
</evidence>
<feature type="compositionally biased region" description="Polar residues" evidence="1">
    <location>
        <begin position="84"/>
        <end position="132"/>
    </location>
</feature>
<feature type="region of interest" description="Disordered" evidence="1">
    <location>
        <begin position="312"/>
        <end position="472"/>
    </location>
</feature>
<organism evidence="3 4">
    <name type="scientific">Xylaria multiplex</name>
    <dbReference type="NCBI Taxonomy" id="323545"/>
    <lineage>
        <taxon>Eukaryota</taxon>
        <taxon>Fungi</taxon>
        <taxon>Dikarya</taxon>
        <taxon>Ascomycota</taxon>
        <taxon>Pezizomycotina</taxon>
        <taxon>Sordariomycetes</taxon>
        <taxon>Xylariomycetidae</taxon>
        <taxon>Xylariales</taxon>
        <taxon>Xylariaceae</taxon>
        <taxon>Xylaria</taxon>
    </lineage>
</organism>
<feature type="compositionally biased region" description="Basic and acidic residues" evidence="1">
    <location>
        <begin position="195"/>
        <end position="219"/>
    </location>
</feature>
<dbReference type="EMBL" id="WUBL01000057">
    <property type="protein sequence ID" value="KAF2968061.1"/>
    <property type="molecule type" value="Genomic_DNA"/>
</dbReference>
<gene>
    <name evidence="3" type="ORF">GQX73_g5493</name>
</gene>
<dbReference type="Proteomes" id="UP000481858">
    <property type="component" value="Unassembled WGS sequence"/>
</dbReference>
<feature type="region of interest" description="Disordered" evidence="1">
    <location>
        <begin position="82"/>
        <end position="132"/>
    </location>
</feature>
<dbReference type="OrthoDB" id="5376312at2759"/>
<comment type="caution">
    <text evidence="3">The sequence shown here is derived from an EMBL/GenBank/DDBJ whole genome shotgun (WGS) entry which is preliminary data.</text>
</comment>
<keyword evidence="4" id="KW-1185">Reference proteome</keyword>